<feature type="compositionally biased region" description="Acidic residues" evidence="1">
    <location>
        <begin position="144"/>
        <end position="154"/>
    </location>
</feature>
<keyword evidence="5" id="KW-1185">Reference proteome</keyword>
<evidence type="ECO:0000256" key="2">
    <source>
        <dbReference type="SAM" id="SignalP"/>
    </source>
</evidence>
<protein>
    <recommendedName>
        <fullName evidence="3">YtkA-like domain-containing protein</fullName>
    </recommendedName>
</protein>
<evidence type="ECO:0000313" key="5">
    <source>
        <dbReference type="Proteomes" id="UP001519345"/>
    </source>
</evidence>
<feature type="signal peptide" evidence="2">
    <location>
        <begin position="1"/>
        <end position="21"/>
    </location>
</feature>
<dbReference type="Pfam" id="PF13115">
    <property type="entry name" value="YtkA"/>
    <property type="match status" value="2"/>
</dbReference>
<keyword evidence="2" id="KW-0732">Signal</keyword>
<feature type="chain" id="PRO_5046110708" description="YtkA-like domain-containing protein" evidence="2">
    <location>
        <begin position="22"/>
        <end position="258"/>
    </location>
</feature>
<name>A0ABS4IES8_9BACI</name>
<sequence length="258" mass="29279">MKTKFWLLPLIVALTLLSACGDEDNTEGSSEEITEDDLDVLEVEFDVPETADVDETIEMEAFVTYGEEAVEDADEVVFEVWEVGNEEDSEMMDSENHGDGTYTAETVFEQDGVYEMYAHTTARTMHTMPKKSVTVGEGAPVDQENADGDGDAEENEFHADGFGMHFVQPDEVNAGEDTELIVYLQMDEEEFEGADVRYEIWNYEVSDQHEWIDAEESESGEYIATHEFPEDGTYYIQIHVEDDDGLHEHEEHEVIINE</sequence>
<accession>A0ABS4IES8</accession>
<dbReference type="InterPro" id="IPR032693">
    <property type="entry name" value="YtkA-like_dom"/>
</dbReference>
<gene>
    <name evidence="4" type="ORF">J2Z83_001536</name>
</gene>
<feature type="domain" description="YtkA-like" evidence="3">
    <location>
        <begin position="160"/>
        <end position="239"/>
    </location>
</feature>
<evidence type="ECO:0000259" key="3">
    <source>
        <dbReference type="Pfam" id="PF13115"/>
    </source>
</evidence>
<feature type="region of interest" description="Disordered" evidence="1">
    <location>
        <begin position="133"/>
        <end position="154"/>
    </location>
</feature>
<dbReference type="RefSeq" id="WP_209462627.1">
    <property type="nucleotide sequence ID" value="NZ_CP110224.1"/>
</dbReference>
<organism evidence="4 5">
    <name type="scientific">Virgibacillus natechei</name>
    <dbReference type="NCBI Taxonomy" id="1216297"/>
    <lineage>
        <taxon>Bacteria</taxon>
        <taxon>Bacillati</taxon>
        <taxon>Bacillota</taxon>
        <taxon>Bacilli</taxon>
        <taxon>Bacillales</taxon>
        <taxon>Bacillaceae</taxon>
        <taxon>Virgibacillus</taxon>
    </lineage>
</organism>
<dbReference type="Proteomes" id="UP001519345">
    <property type="component" value="Unassembled WGS sequence"/>
</dbReference>
<feature type="domain" description="YtkA-like" evidence="3">
    <location>
        <begin position="38"/>
        <end position="119"/>
    </location>
</feature>
<dbReference type="PROSITE" id="PS51257">
    <property type="entry name" value="PROKAR_LIPOPROTEIN"/>
    <property type="match status" value="1"/>
</dbReference>
<proteinExistence type="predicted"/>
<dbReference type="EMBL" id="JAGGKX010000006">
    <property type="protein sequence ID" value="MBP1969432.1"/>
    <property type="molecule type" value="Genomic_DNA"/>
</dbReference>
<reference evidence="4 5" key="1">
    <citation type="submission" date="2021-03" db="EMBL/GenBank/DDBJ databases">
        <title>Genomic Encyclopedia of Type Strains, Phase IV (KMG-IV): sequencing the most valuable type-strain genomes for metagenomic binning, comparative biology and taxonomic classification.</title>
        <authorList>
            <person name="Goeker M."/>
        </authorList>
    </citation>
    <scope>NUCLEOTIDE SEQUENCE [LARGE SCALE GENOMIC DNA]</scope>
    <source>
        <strain evidence="4 5">DSM 25609</strain>
    </source>
</reference>
<evidence type="ECO:0000313" key="4">
    <source>
        <dbReference type="EMBL" id="MBP1969432.1"/>
    </source>
</evidence>
<evidence type="ECO:0000256" key="1">
    <source>
        <dbReference type="SAM" id="MobiDB-lite"/>
    </source>
</evidence>
<comment type="caution">
    <text evidence="4">The sequence shown here is derived from an EMBL/GenBank/DDBJ whole genome shotgun (WGS) entry which is preliminary data.</text>
</comment>